<dbReference type="SUPFAM" id="SSF54373">
    <property type="entry name" value="FAD-linked reductases, C-terminal domain"/>
    <property type="match status" value="1"/>
</dbReference>
<feature type="binding site" evidence="5">
    <location>
        <position position="451"/>
    </location>
    <ligand>
        <name>FAD</name>
        <dbReference type="ChEBI" id="CHEBI:57692"/>
    </ligand>
</feature>
<sequence>MHLFTSIVIPFLLACLASCRDVDVAIVGAGLSGLATAKDLAKAGKTFVILEARSRVGGRVLNAHLPNGEVQEFGAEFVGPTQDRVLALADELGLTTYPTYTSGKAILYRNDTVTPYEADLATGGLPPVSSEAQNELSSLMAELDALARELDVNAPWKHANASLWDSMTLKSFVESRIRLSDSLLLFDTAIRSILSTETEEPSLLYMLSYIAAAGNQTNTGTITRLIGSKGAAQDSRVNGGTQLLATELAERLGQENILLNSPVQEVKQKDGRYSVTSDEVKVSAKHVVIAMSPPMAGRIVYDPLLPAARDQLTQRMPMGSIGKAIAIYPKPWWRELGYNGQVQSDTGVIRATYDNTPASERFGAIMGFIEADEMRSLDGVSEAEIRKLIISDLVHFFGPQAANVTQILVQRWDLEQFSRGGPVAYGPPGLLSKYGPFLREPAGKIHFAGTETAPYWTGYMDGAIRSGERVAAEILADF</sequence>
<name>A0A510NWK2_TALPI</name>
<protein>
    <recommendedName>
        <fullName evidence="6">Amine oxidase</fullName>
        <ecNumber evidence="6">1.4.3.-</ecNumber>
    </recommendedName>
</protein>
<dbReference type="SUPFAM" id="SSF51905">
    <property type="entry name" value="FAD/NAD(P)-binding domain"/>
    <property type="match status" value="1"/>
</dbReference>
<feature type="signal peptide" evidence="7">
    <location>
        <begin position="1"/>
        <end position="19"/>
    </location>
</feature>
<evidence type="ECO:0000256" key="1">
    <source>
        <dbReference type="ARBA" id="ARBA00001974"/>
    </source>
</evidence>
<dbReference type="GO" id="GO:0097621">
    <property type="term" value="F:monoamine oxidase activity"/>
    <property type="evidence" value="ECO:0007669"/>
    <property type="project" value="UniProtKB-EC"/>
</dbReference>
<keyword evidence="10" id="KW-1185">Reference proteome</keyword>
<dbReference type="PANTHER" id="PTHR43563">
    <property type="entry name" value="AMINE OXIDASE"/>
    <property type="match status" value="1"/>
</dbReference>
<dbReference type="EC" id="1.4.3.-" evidence="6"/>
<dbReference type="Gene3D" id="3.90.660.10">
    <property type="match status" value="1"/>
</dbReference>
<gene>
    <name evidence="9" type="ORF">TCE0_018r05866</name>
</gene>
<comment type="catalytic activity">
    <reaction evidence="4">
        <text>a secondary aliphatic amine + O2 + H2O = a primary amine + an aldehyde + H2O2</text>
        <dbReference type="Rhea" id="RHEA:26414"/>
        <dbReference type="ChEBI" id="CHEBI:15377"/>
        <dbReference type="ChEBI" id="CHEBI:15379"/>
        <dbReference type="ChEBI" id="CHEBI:16240"/>
        <dbReference type="ChEBI" id="CHEBI:17478"/>
        <dbReference type="ChEBI" id="CHEBI:58855"/>
        <dbReference type="ChEBI" id="CHEBI:65296"/>
        <dbReference type="EC" id="1.4.3.4"/>
    </reaction>
</comment>
<feature type="binding site" evidence="5">
    <location>
        <position position="263"/>
    </location>
    <ligand>
        <name>FAD</name>
        <dbReference type="ChEBI" id="CHEBI:57692"/>
    </ligand>
</feature>
<dbReference type="Gene3D" id="1.10.405.10">
    <property type="entry name" value="Guanine Nucleotide Dissociation Inhibitor, domain 1"/>
    <property type="match status" value="1"/>
</dbReference>
<dbReference type="Proteomes" id="UP000053095">
    <property type="component" value="Unassembled WGS sequence"/>
</dbReference>
<keyword evidence="6" id="KW-0285">Flavoprotein</keyword>
<keyword evidence="3 6" id="KW-0560">Oxidoreductase</keyword>
<dbReference type="EMBL" id="DF933814">
    <property type="protein sequence ID" value="GAM36631.1"/>
    <property type="molecule type" value="Genomic_DNA"/>
</dbReference>
<dbReference type="InterPro" id="IPR050703">
    <property type="entry name" value="Flavin_MAO"/>
</dbReference>
<evidence type="ECO:0000256" key="7">
    <source>
        <dbReference type="SAM" id="SignalP"/>
    </source>
</evidence>
<dbReference type="PANTHER" id="PTHR43563:SF14">
    <property type="entry name" value="AMINE OXIDASE"/>
    <property type="match status" value="1"/>
</dbReference>
<proteinExistence type="inferred from homology"/>
<dbReference type="PRINTS" id="PR00757">
    <property type="entry name" value="AMINEOXDASEF"/>
</dbReference>
<organism evidence="9 10">
    <name type="scientific">Talaromyces pinophilus</name>
    <name type="common">Penicillium pinophilum</name>
    <dbReference type="NCBI Taxonomy" id="128442"/>
    <lineage>
        <taxon>Eukaryota</taxon>
        <taxon>Fungi</taxon>
        <taxon>Dikarya</taxon>
        <taxon>Ascomycota</taxon>
        <taxon>Pezizomycotina</taxon>
        <taxon>Eurotiomycetes</taxon>
        <taxon>Eurotiomycetidae</taxon>
        <taxon>Eurotiales</taxon>
        <taxon>Trichocomaceae</taxon>
        <taxon>Talaromyces</taxon>
        <taxon>Talaromyces sect. Talaromyces</taxon>
    </lineage>
</organism>
<feature type="chain" id="PRO_5022100690" description="Amine oxidase" evidence="7">
    <location>
        <begin position="20"/>
        <end position="478"/>
    </location>
</feature>
<evidence type="ECO:0000256" key="2">
    <source>
        <dbReference type="ARBA" id="ARBA00005995"/>
    </source>
</evidence>
<feature type="binding site" evidence="5">
    <location>
        <position position="368"/>
    </location>
    <ligand>
        <name>substrate</name>
    </ligand>
</feature>
<dbReference type="AlphaFoldDB" id="A0A510NWK2"/>
<reference evidence="10" key="1">
    <citation type="journal article" date="2015" name="Genome Announc.">
        <title>Draft genome sequence of Talaromyces cellulolyticus strain Y-94, a source of lignocellulosic biomass-degrading enzymes.</title>
        <authorList>
            <person name="Fujii T."/>
            <person name="Koike H."/>
            <person name="Sawayama S."/>
            <person name="Yano S."/>
            <person name="Inoue H."/>
        </authorList>
    </citation>
    <scope>NUCLEOTIDE SEQUENCE [LARGE SCALE GENOMIC DNA]</scope>
    <source>
        <strain evidence="10">Y-94</strain>
    </source>
</reference>
<evidence type="ECO:0000313" key="9">
    <source>
        <dbReference type="EMBL" id="GAM36631.1"/>
    </source>
</evidence>
<accession>A0A510NWK2</accession>
<evidence type="ECO:0000256" key="5">
    <source>
        <dbReference type="PIRSR" id="PIRSR601613-1"/>
    </source>
</evidence>
<evidence type="ECO:0000256" key="4">
    <source>
        <dbReference type="ARBA" id="ARBA00048448"/>
    </source>
</evidence>
<keyword evidence="7" id="KW-0732">Signal</keyword>
<evidence type="ECO:0000256" key="3">
    <source>
        <dbReference type="ARBA" id="ARBA00023002"/>
    </source>
</evidence>
<feature type="binding site" evidence="5">
    <location>
        <begin position="51"/>
        <end position="52"/>
    </location>
    <ligand>
        <name>FAD</name>
        <dbReference type="ChEBI" id="CHEBI:57692"/>
    </ligand>
</feature>
<keyword evidence="6" id="KW-0274">FAD</keyword>
<dbReference type="Pfam" id="PF01593">
    <property type="entry name" value="Amino_oxidase"/>
    <property type="match status" value="1"/>
</dbReference>
<dbReference type="InterPro" id="IPR002937">
    <property type="entry name" value="Amino_oxidase"/>
</dbReference>
<comment type="cofactor">
    <cofactor evidence="1 6">
        <name>FAD</name>
        <dbReference type="ChEBI" id="CHEBI:57692"/>
    </cofactor>
</comment>
<feature type="binding site" evidence="5">
    <location>
        <position position="32"/>
    </location>
    <ligand>
        <name>FAD</name>
        <dbReference type="ChEBI" id="CHEBI:57692"/>
    </ligand>
</feature>
<feature type="domain" description="Amine oxidase" evidence="8">
    <location>
        <begin position="31"/>
        <end position="475"/>
    </location>
</feature>
<comment type="similarity">
    <text evidence="2 6">Belongs to the flavin monoamine oxidase family.</text>
</comment>
<dbReference type="Gene3D" id="3.50.50.60">
    <property type="entry name" value="FAD/NAD(P)-binding domain"/>
    <property type="match status" value="1"/>
</dbReference>
<evidence type="ECO:0000313" key="10">
    <source>
        <dbReference type="Proteomes" id="UP000053095"/>
    </source>
</evidence>
<evidence type="ECO:0000256" key="6">
    <source>
        <dbReference type="RuleBase" id="RU362067"/>
    </source>
</evidence>
<evidence type="ECO:0000259" key="8">
    <source>
        <dbReference type="Pfam" id="PF01593"/>
    </source>
</evidence>
<dbReference type="InterPro" id="IPR036188">
    <property type="entry name" value="FAD/NAD-bd_sf"/>
</dbReference>
<dbReference type="InterPro" id="IPR001613">
    <property type="entry name" value="Flavin_amine_oxidase"/>
</dbReference>